<gene>
    <name evidence="1" type="ORF">TSAR_008762</name>
</gene>
<dbReference type="PANTHER" id="PTHR47326:SF1">
    <property type="entry name" value="HTH PSQ-TYPE DOMAIN-CONTAINING PROTEIN"/>
    <property type="match status" value="1"/>
</dbReference>
<evidence type="ECO:0008006" key="3">
    <source>
        <dbReference type="Google" id="ProtNLM"/>
    </source>
</evidence>
<reference evidence="1 2" key="1">
    <citation type="journal article" date="2017" name="Curr. Biol.">
        <title>The Evolution of Venom by Co-option of Single-Copy Genes.</title>
        <authorList>
            <person name="Martinson E.O."/>
            <person name="Mrinalini"/>
            <person name="Kelkar Y.D."/>
            <person name="Chang C.H."/>
            <person name="Werren J.H."/>
        </authorList>
    </citation>
    <scope>NUCLEOTIDE SEQUENCE [LARGE SCALE GENOMIC DNA]</scope>
    <source>
        <strain evidence="1 2">Alberta</strain>
        <tissue evidence="1">Whole body</tissue>
    </source>
</reference>
<proteinExistence type="predicted"/>
<protein>
    <recommendedName>
        <fullName evidence="3">DUF4817 domain-containing protein</fullName>
    </recommendedName>
</protein>
<accession>A0A232FJC4</accession>
<keyword evidence="2" id="KW-1185">Reference proteome</keyword>
<dbReference type="AlphaFoldDB" id="A0A232FJC4"/>
<dbReference type="PANTHER" id="PTHR47326">
    <property type="entry name" value="TRANSPOSABLE ELEMENT TC3 TRANSPOSASE-LIKE PROTEIN"/>
    <property type="match status" value="1"/>
</dbReference>
<evidence type="ECO:0000313" key="2">
    <source>
        <dbReference type="Proteomes" id="UP000215335"/>
    </source>
</evidence>
<sequence>MSDYSPNEIVDMIIVLGECHNNHNAAARLYAERLLDRRHPTNVTIHSSTVRARRGRLARQRRRREYNEDDARVVTILVVIHLDPRVSSRQVEKEIGISKTTFLRILNRLR</sequence>
<dbReference type="EMBL" id="NNAY01000132">
    <property type="protein sequence ID" value="OXU30683.1"/>
    <property type="molecule type" value="Genomic_DNA"/>
</dbReference>
<dbReference type="Proteomes" id="UP000215335">
    <property type="component" value="Unassembled WGS sequence"/>
</dbReference>
<name>A0A232FJC4_9HYME</name>
<comment type="caution">
    <text evidence="1">The sequence shown here is derived from an EMBL/GenBank/DDBJ whole genome shotgun (WGS) entry which is preliminary data.</text>
</comment>
<organism evidence="1 2">
    <name type="scientific">Trichomalopsis sarcophagae</name>
    <dbReference type="NCBI Taxonomy" id="543379"/>
    <lineage>
        <taxon>Eukaryota</taxon>
        <taxon>Metazoa</taxon>
        <taxon>Ecdysozoa</taxon>
        <taxon>Arthropoda</taxon>
        <taxon>Hexapoda</taxon>
        <taxon>Insecta</taxon>
        <taxon>Pterygota</taxon>
        <taxon>Neoptera</taxon>
        <taxon>Endopterygota</taxon>
        <taxon>Hymenoptera</taxon>
        <taxon>Apocrita</taxon>
        <taxon>Proctotrupomorpha</taxon>
        <taxon>Chalcidoidea</taxon>
        <taxon>Pteromalidae</taxon>
        <taxon>Pteromalinae</taxon>
        <taxon>Trichomalopsis</taxon>
    </lineage>
</organism>
<evidence type="ECO:0000313" key="1">
    <source>
        <dbReference type="EMBL" id="OXU30683.1"/>
    </source>
</evidence>
<dbReference type="STRING" id="543379.A0A232FJC4"/>
<dbReference type="OrthoDB" id="7545861at2759"/>